<dbReference type="PANTHER" id="PTHR31350">
    <property type="entry name" value="SI:DKEY-261L7.2"/>
    <property type="match status" value="1"/>
</dbReference>
<dbReference type="Pfam" id="PF13369">
    <property type="entry name" value="Transglut_core2"/>
    <property type="match status" value="1"/>
</dbReference>
<evidence type="ECO:0000313" key="3">
    <source>
        <dbReference type="Proteomes" id="UP001285441"/>
    </source>
</evidence>
<dbReference type="SUPFAM" id="SSF81383">
    <property type="entry name" value="F-box domain"/>
    <property type="match status" value="1"/>
</dbReference>
<dbReference type="InterPro" id="IPR036047">
    <property type="entry name" value="F-box-like_dom_sf"/>
</dbReference>
<dbReference type="InterPro" id="IPR001810">
    <property type="entry name" value="F-box_dom"/>
</dbReference>
<dbReference type="PROSITE" id="PS50181">
    <property type="entry name" value="FBOX"/>
    <property type="match status" value="1"/>
</dbReference>
<evidence type="ECO:0000313" key="2">
    <source>
        <dbReference type="EMBL" id="KAK3384790.1"/>
    </source>
</evidence>
<dbReference type="InterPro" id="IPR036623">
    <property type="entry name" value="Hemimethylated_DNA-bd_sf"/>
</dbReference>
<comment type="caution">
    <text evidence="2">The sequence shown here is derived from an EMBL/GenBank/DDBJ whole genome shotgun (WGS) entry which is preliminary data.</text>
</comment>
<dbReference type="InterPro" id="IPR011722">
    <property type="entry name" value="Hemimethylated_DNA-bd_dom"/>
</dbReference>
<dbReference type="InterPro" id="IPR032698">
    <property type="entry name" value="SirB1_N"/>
</dbReference>
<dbReference type="Gene3D" id="2.30.30.390">
    <property type="entry name" value="Hemimethylated DNA-binding domain"/>
    <property type="match status" value="1"/>
</dbReference>
<sequence>MSSLADCPDEIIRHVLDFVPPEDNLQSVQLLSSRFRSIANEPLLWKHHCLGSFCFWSSEHKLHEKLAARAPDVQWKKLWVTKKSRSTRVARLLDGIIATKVGQLKRMQQICLLGYDAKDYLLTQCYAQEIEEDHLARRYYASSALDSIHRGVAVDVWSRYQGAALSAKGLDSALGAFDMFVLHDQPYDLEYISRSFDDLAAFFYQDNPAFEEMSTRQQALSLVRWLRLKNMTGIEHPETNYRNLRNCLIGHALSDDEHPSIPIISSAIFCCVAERLGMKASCCAFPSHVHAAVFAPPGFTLDGDEKESIASQDAELETMYLDPYEQDNEVTINDLRLRLAAFGWTAGAEAFLKASPVSIIVQRVAQNIKATYNEVRSLADDNNPREVELKRLRAGHPDLNLEASFYASMWAELMMKQTSSFHWDNNLDTFLNRFALWWSEDAWIVDKYLVPLYDSFINQQTNPRQRVGWENVREIMSMLANLDNRQPTVSRRYTQEIQTRVRYKIGQVFRHRRYQYIGVINGWAASGTAGLPTPHYLTTEDGDEDVEVAGADGMPARPRQLQTYYTCLRPSVDRLRVAQDNIEIITDPSLIPEALFFLAGKFFKRFDRDTCTFVSNLKEYYPDD</sequence>
<dbReference type="Pfam" id="PF08755">
    <property type="entry name" value="YccV-like"/>
    <property type="match status" value="1"/>
</dbReference>
<name>A0AAE0TZ48_9PEZI</name>
<keyword evidence="3" id="KW-1185">Reference proteome</keyword>
<dbReference type="SUPFAM" id="SSF141255">
    <property type="entry name" value="YccV-like"/>
    <property type="match status" value="1"/>
</dbReference>
<dbReference type="Gene3D" id="1.20.1280.50">
    <property type="match status" value="1"/>
</dbReference>
<dbReference type="AlphaFoldDB" id="A0AAE0TZ48"/>
<dbReference type="PANTHER" id="PTHR31350:SF27">
    <property type="entry name" value="HEMIMETHYLATED DNA-BINDING DOMAIN-CONTAINING PROTEIN"/>
    <property type="match status" value="1"/>
</dbReference>
<gene>
    <name evidence="2" type="ORF">B0H63DRAFT_471589</name>
</gene>
<dbReference type="Proteomes" id="UP001285441">
    <property type="component" value="Unassembled WGS sequence"/>
</dbReference>
<reference evidence="2" key="1">
    <citation type="journal article" date="2023" name="Mol. Phylogenet. Evol.">
        <title>Genome-scale phylogeny and comparative genomics of the fungal order Sordariales.</title>
        <authorList>
            <person name="Hensen N."/>
            <person name="Bonometti L."/>
            <person name="Westerberg I."/>
            <person name="Brannstrom I.O."/>
            <person name="Guillou S."/>
            <person name="Cros-Aarteil S."/>
            <person name="Calhoun S."/>
            <person name="Haridas S."/>
            <person name="Kuo A."/>
            <person name="Mondo S."/>
            <person name="Pangilinan J."/>
            <person name="Riley R."/>
            <person name="LaButti K."/>
            <person name="Andreopoulos B."/>
            <person name="Lipzen A."/>
            <person name="Chen C."/>
            <person name="Yan M."/>
            <person name="Daum C."/>
            <person name="Ng V."/>
            <person name="Clum A."/>
            <person name="Steindorff A."/>
            <person name="Ohm R.A."/>
            <person name="Martin F."/>
            <person name="Silar P."/>
            <person name="Natvig D.O."/>
            <person name="Lalanne C."/>
            <person name="Gautier V."/>
            <person name="Ament-Velasquez S.L."/>
            <person name="Kruys A."/>
            <person name="Hutchinson M.I."/>
            <person name="Powell A.J."/>
            <person name="Barry K."/>
            <person name="Miller A.N."/>
            <person name="Grigoriev I.V."/>
            <person name="Debuchy R."/>
            <person name="Gladieux P."/>
            <person name="Hiltunen Thoren M."/>
            <person name="Johannesson H."/>
        </authorList>
    </citation>
    <scope>NUCLEOTIDE SEQUENCE</scope>
    <source>
        <strain evidence="2">CBS 232.78</strain>
    </source>
</reference>
<accession>A0AAE0TZ48</accession>
<dbReference type="SMART" id="SM00992">
    <property type="entry name" value="YccV-like"/>
    <property type="match status" value="1"/>
</dbReference>
<protein>
    <recommendedName>
        <fullName evidence="1">F-box domain-containing protein</fullName>
    </recommendedName>
</protein>
<feature type="domain" description="F-box" evidence="1">
    <location>
        <begin position="1"/>
        <end position="48"/>
    </location>
</feature>
<dbReference type="SMART" id="SM00256">
    <property type="entry name" value="FBOX"/>
    <property type="match status" value="1"/>
</dbReference>
<evidence type="ECO:0000259" key="1">
    <source>
        <dbReference type="PROSITE" id="PS50181"/>
    </source>
</evidence>
<dbReference type="GO" id="GO:0003677">
    <property type="term" value="F:DNA binding"/>
    <property type="evidence" value="ECO:0007669"/>
    <property type="project" value="InterPro"/>
</dbReference>
<dbReference type="Pfam" id="PF12937">
    <property type="entry name" value="F-box-like"/>
    <property type="match status" value="1"/>
</dbReference>
<organism evidence="2 3">
    <name type="scientific">Podospora didyma</name>
    <dbReference type="NCBI Taxonomy" id="330526"/>
    <lineage>
        <taxon>Eukaryota</taxon>
        <taxon>Fungi</taxon>
        <taxon>Dikarya</taxon>
        <taxon>Ascomycota</taxon>
        <taxon>Pezizomycotina</taxon>
        <taxon>Sordariomycetes</taxon>
        <taxon>Sordariomycetidae</taxon>
        <taxon>Sordariales</taxon>
        <taxon>Podosporaceae</taxon>
        <taxon>Podospora</taxon>
    </lineage>
</organism>
<dbReference type="EMBL" id="JAULSW010000004">
    <property type="protein sequence ID" value="KAK3384790.1"/>
    <property type="molecule type" value="Genomic_DNA"/>
</dbReference>
<proteinExistence type="predicted"/>
<reference evidence="2" key="2">
    <citation type="submission" date="2023-06" db="EMBL/GenBank/DDBJ databases">
        <authorList>
            <consortium name="Lawrence Berkeley National Laboratory"/>
            <person name="Haridas S."/>
            <person name="Hensen N."/>
            <person name="Bonometti L."/>
            <person name="Westerberg I."/>
            <person name="Brannstrom I.O."/>
            <person name="Guillou S."/>
            <person name="Cros-Aarteil S."/>
            <person name="Calhoun S."/>
            <person name="Kuo A."/>
            <person name="Mondo S."/>
            <person name="Pangilinan J."/>
            <person name="Riley R."/>
            <person name="LaButti K."/>
            <person name="Andreopoulos B."/>
            <person name="Lipzen A."/>
            <person name="Chen C."/>
            <person name="Yanf M."/>
            <person name="Daum C."/>
            <person name="Ng V."/>
            <person name="Clum A."/>
            <person name="Steindorff A."/>
            <person name="Ohm R."/>
            <person name="Martin F."/>
            <person name="Silar P."/>
            <person name="Natvig D."/>
            <person name="Lalanne C."/>
            <person name="Gautier V."/>
            <person name="Ament-velasquez S.L."/>
            <person name="Kruys A."/>
            <person name="Hutchinson M.I."/>
            <person name="Powell A.J."/>
            <person name="Barry K."/>
            <person name="Miller A.N."/>
            <person name="Grigoriev I.V."/>
            <person name="Debuchy R."/>
            <person name="Gladieux P."/>
            <person name="Thoren M.H."/>
            <person name="Johannesson H."/>
        </authorList>
    </citation>
    <scope>NUCLEOTIDE SEQUENCE</scope>
    <source>
        <strain evidence="2">CBS 232.78</strain>
    </source>
</reference>